<comment type="similarity">
    <text evidence="2">Belongs to the eukaryotic RPA49/POLR1E RNA polymerase subunit family.</text>
</comment>
<dbReference type="GO" id="GO:0003677">
    <property type="term" value="F:DNA binding"/>
    <property type="evidence" value="ECO:0007669"/>
    <property type="project" value="InterPro"/>
</dbReference>
<evidence type="ECO:0000256" key="5">
    <source>
        <dbReference type="ARBA" id="ARBA00023242"/>
    </source>
</evidence>
<comment type="subcellular location">
    <subcellularLocation>
        <location evidence="1">Nucleus</location>
        <location evidence="1">Nucleolus</location>
    </subcellularLocation>
</comment>
<dbReference type="AlphaFoldDB" id="A0A565BK08"/>
<evidence type="ECO:0000256" key="1">
    <source>
        <dbReference type="ARBA" id="ARBA00004604"/>
    </source>
</evidence>
<evidence type="ECO:0000313" key="7">
    <source>
        <dbReference type="Proteomes" id="UP000489600"/>
    </source>
</evidence>
<protein>
    <submittedName>
        <fullName evidence="6">Uncharacterized protein</fullName>
    </submittedName>
</protein>
<keyword evidence="4" id="KW-0804">Transcription</keyword>
<dbReference type="GO" id="GO:0006351">
    <property type="term" value="P:DNA-templated transcription"/>
    <property type="evidence" value="ECO:0007669"/>
    <property type="project" value="InterPro"/>
</dbReference>
<evidence type="ECO:0000256" key="4">
    <source>
        <dbReference type="ARBA" id="ARBA00023163"/>
    </source>
</evidence>
<dbReference type="OrthoDB" id="532500at2759"/>
<dbReference type="GO" id="GO:0000428">
    <property type="term" value="C:DNA-directed RNA polymerase complex"/>
    <property type="evidence" value="ECO:0007669"/>
    <property type="project" value="UniProtKB-KW"/>
</dbReference>
<dbReference type="Proteomes" id="UP000489600">
    <property type="component" value="Unassembled WGS sequence"/>
</dbReference>
<dbReference type="InterPro" id="IPR009668">
    <property type="entry name" value="RNA_pol-assoc_fac_A49-like"/>
</dbReference>
<keyword evidence="3" id="KW-0240">DNA-directed RNA polymerase</keyword>
<sequence>MNGFDSAKDHRFPGMIREKCMSLFKDPESDKIPIDRINLLIRYILVLALHVDNFKTNPEDIAKDLRMSKVDVRKHFENLGCKITRDKLIVLATLPVPLKFPEITRKRRR</sequence>
<name>A0A565BK08_9BRAS</name>
<reference evidence="6" key="1">
    <citation type="submission" date="2019-07" db="EMBL/GenBank/DDBJ databases">
        <authorList>
            <person name="Dittberner H."/>
        </authorList>
    </citation>
    <scope>NUCLEOTIDE SEQUENCE [LARGE SCALE GENOMIC DNA]</scope>
</reference>
<gene>
    <name evidence="6" type="ORF">ANE_LOCUS11607</name>
</gene>
<evidence type="ECO:0000313" key="6">
    <source>
        <dbReference type="EMBL" id="VVB01163.1"/>
    </source>
</evidence>
<dbReference type="EMBL" id="CABITT030000004">
    <property type="protein sequence ID" value="VVB01163.1"/>
    <property type="molecule type" value="Genomic_DNA"/>
</dbReference>
<accession>A0A565BK08</accession>
<evidence type="ECO:0000256" key="2">
    <source>
        <dbReference type="ARBA" id="ARBA00009430"/>
    </source>
</evidence>
<keyword evidence="5" id="KW-0539">Nucleus</keyword>
<dbReference type="Pfam" id="PF06870">
    <property type="entry name" value="RNA_pol_I_A49"/>
    <property type="match status" value="1"/>
</dbReference>
<dbReference type="PANTHER" id="PTHR14440">
    <property type="entry name" value="DNA-DIRECTED RNA POLYMERASE I SUBUNIT RPA49"/>
    <property type="match status" value="1"/>
</dbReference>
<evidence type="ECO:0000256" key="3">
    <source>
        <dbReference type="ARBA" id="ARBA00022478"/>
    </source>
</evidence>
<proteinExistence type="inferred from homology"/>
<dbReference type="GO" id="GO:0005730">
    <property type="term" value="C:nucleolus"/>
    <property type="evidence" value="ECO:0007669"/>
    <property type="project" value="UniProtKB-SubCell"/>
</dbReference>
<keyword evidence="7" id="KW-1185">Reference proteome</keyword>
<comment type="caution">
    <text evidence="6">The sequence shown here is derived from an EMBL/GenBank/DDBJ whole genome shotgun (WGS) entry which is preliminary data.</text>
</comment>
<organism evidence="6 7">
    <name type="scientific">Arabis nemorensis</name>
    <dbReference type="NCBI Taxonomy" id="586526"/>
    <lineage>
        <taxon>Eukaryota</taxon>
        <taxon>Viridiplantae</taxon>
        <taxon>Streptophyta</taxon>
        <taxon>Embryophyta</taxon>
        <taxon>Tracheophyta</taxon>
        <taxon>Spermatophyta</taxon>
        <taxon>Magnoliopsida</taxon>
        <taxon>eudicotyledons</taxon>
        <taxon>Gunneridae</taxon>
        <taxon>Pentapetalae</taxon>
        <taxon>rosids</taxon>
        <taxon>malvids</taxon>
        <taxon>Brassicales</taxon>
        <taxon>Brassicaceae</taxon>
        <taxon>Arabideae</taxon>
        <taxon>Arabis</taxon>
    </lineage>
</organism>